<dbReference type="Proteomes" id="UP000234323">
    <property type="component" value="Unassembled WGS sequence"/>
</dbReference>
<protein>
    <submittedName>
        <fullName evidence="1">Uncharacterized protein</fullName>
    </submittedName>
</protein>
<accession>A0A2I1HTU3</accession>
<dbReference type="AlphaFoldDB" id="A0A2I1HTU3"/>
<sequence>MCYSPIKNRRICWKHKKEKDISYIKQLAFEGRKSYEQPSPKCKKNYKETELIPETKKAELLAKRRIKSLKTNMEK</sequence>
<comment type="caution">
    <text evidence="1">The sequence shown here is derived from an EMBL/GenBank/DDBJ whole genome shotgun (WGS) entry which is preliminary data.</text>
</comment>
<dbReference type="VEuPathDB" id="FungiDB:RhiirFUN_025777"/>
<dbReference type="EMBL" id="LLXI01006817">
    <property type="protein sequence ID" value="PKY62288.1"/>
    <property type="molecule type" value="Genomic_DNA"/>
</dbReference>
<name>A0A2I1HTU3_9GLOM</name>
<keyword evidence="2" id="KW-1185">Reference proteome</keyword>
<reference evidence="1 2" key="1">
    <citation type="submission" date="2015-10" db="EMBL/GenBank/DDBJ databases">
        <title>Genome analyses suggest a sexual origin of heterokaryosis in a supposedly ancient asexual fungus.</title>
        <authorList>
            <person name="Ropars J."/>
            <person name="Sedzielewska K."/>
            <person name="Noel J."/>
            <person name="Charron P."/>
            <person name="Farinelli L."/>
            <person name="Marton T."/>
            <person name="Kruger M."/>
            <person name="Pelin A."/>
            <person name="Brachmann A."/>
            <person name="Corradi N."/>
        </authorList>
    </citation>
    <scope>NUCLEOTIDE SEQUENCE [LARGE SCALE GENOMIC DNA]</scope>
    <source>
        <strain evidence="1 2">A4</strain>
    </source>
</reference>
<proteinExistence type="predicted"/>
<gene>
    <name evidence="1" type="ORF">RhiirA4_488525</name>
</gene>
<organism evidence="1 2">
    <name type="scientific">Rhizophagus irregularis</name>
    <dbReference type="NCBI Taxonomy" id="588596"/>
    <lineage>
        <taxon>Eukaryota</taxon>
        <taxon>Fungi</taxon>
        <taxon>Fungi incertae sedis</taxon>
        <taxon>Mucoromycota</taxon>
        <taxon>Glomeromycotina</taxon>
        <taxon>Glomeromycetes</taxon>
        <taxon>Glomerales</taxon>
        <taxon>Glomeraceae</taxon>
        <taxon>Rhizophagus</taxon>
    </lineage>
</organism>
<evidence type="ECO:0000313" key="2">
    <source>
        <dbReference type="Proteomes" id="UP000234323"/>
    </source>
</evidence>
<evidence type="ECO:0000313" key="1">
    <source>
        <dbReference type="EMBL" id="PKY62288.1"/>
    </source>
</evidence>